<sequence>MKYTMEDYAVYEAPSAEATHAPRVPWAGFGVDIVLVLLFAVIGRISHAETMNLPGFLITASPFLAGTVAAWAVLVGRGHPRPGSLLGGTIIWVSTVAVGMALRALTGLSVQGSFVVVSLLFTGSFLLGWRALGDILVRRYSR</sequence>
<evidence type="ECO:0000313" key="3">
    <source>
        <dbReference type="Proteomes" id="UP000008495"/>
    </source>
</evidence>
<accession>K6VKA0</accession>
<keyword evidence="1" id="KW-0812">Transmembrane</keyword>
<dbReference type="RefSeq" id="WP_006501901.1">
    <property type="nucleotide sequence ID" value="NZ_BAGZ01000005.1"/>
</dbReference>
<dbReference type="STRING" id="100225.SAMN05421595_0964"/>
<keyword evidence="3" id="KW-1185">Reference proteome</keyword>
<evidence type="ECO:0008006" key="4">
    <source>
        <dbReference type="Google" id="ProtNLM"/>
    </source>
</evidence>
<feature type="transmembrane region" description="Helical" evidence="1">
    <location>
        <begin position="86"/>
        <end position="105"/>
    </location>
</feature>
<evidence type="ECO:0000313" key="2">
    <source>
        <dbReference type="EMBL" id="GAB77149.1"/>
    </source>
</evidence>
<reference evidence="2 3" key="1">
    <citation type="submission" date="2012-08" db="EMBL/GenBank/DDBJ databases">
        <title>Whole genome shotgun sequence of Austwickia chelonae NBRC 105200.</title>
        <authorList>
            <person name="Yoshida I."/>
            <person name="Hosoyama A."/>
            <person name="Tsuchikane K."/>
            <person name="Katsumata H."/>
            <person name="Ando Y."/>
            <person name="Ohji S."/>
            <person name="Hamada M."/>
            <person name="Tamura T."/>
            <person name="Yamazoe A."/>
            <person name="Yamazaki S."/>
            <person name="Fujita N."/>
        </authorList>
    </citation>
    <scope>NUCLEOTIDE SEQUENCE [LARGE SCALE GENOMIC DNA]</scope>
    <source>
        <strain evidence="2 3">NBRC 105200</strain>
    </source>
</reference>
<dbReference type="eggNOG" id="ENOG503310N">
    <property type="taxonomic scope" value="Bacteria"/>
</dbReference>
<feature type="transmembrane region" description="Helical" evidence="1">
    <location>
        <begin position="112"/>
        <end position="132"/>
    </location>
</feature>
<gene>
    <name evidence="2" type="ORF">AUCHE_05_00540</name>
</gene>
<name>K6VKA0_9MICO</name>
<keyword evidence="1" id="KW-0472">Membrane</keyword>
<dbReference type="InterPro" id="IPR021414">
    <property type="entry name" value="DUF3054"/>
</dbReference>
<feature type="transmembrane region" description="Helical" evidence="1">
    <location>
        <begin position="55"/>
        <end position="74"/>
    </location>
</feature>
<comment type="caution">
    <text evidence="2">The sequence shown here is derived from an EMBL/GenBank/DDBJ whole genome shotgun (WGS) entry which is preliminary data.</text>
</comment>
<dbReference type="EMBL" id="BAGZ01000005">
    <property type="protein sequence ID" value="GAB77149.1"/>
    <property type="molecule type" value="Genomic_DNA"/>
</dbReference>
<proteinExistence type="predicted"/>
<evidence type="ECO:0000256" key="1">
    <source>
        <dbReference type="SAM" id="Phobius"/>
    </source>
</evidence>
<dbReference type="Proteomes" id="UP000008495">
    <property type="component" value="Unassembled WGS sequence"/>
</dbReference>
<dbReference type="AlphaFoldDB" id="K6VKA0"/>
<protein>
    <recommendedName>
        <fullName evidence="4">DUF3054 domain-containing protein</fullName>
    </recommendedName>
</protein>
<organism evidence="2 3">
    <name type="scientific">Austwickia chelonae NBRC 105200</name>
    <dbReference type="NCBI Taxonomy" id="1184607"/>
    <lineage>
        <taxon>Bacteria</taxon>
        <taxon>Bacillati</taxon>
        <taxon>Actinomycetota</taxon>
        <taxon>Actinomycetes</taxon>
        <taxon>Micrococcales</taxon>
        <taxon>Dermatophilaceae</taxon>
        <taxon>Austwickia</taxon>
    </lineage>
</organism>
<feature type="transmembrane region" description="Helical" evidence="1">
    <location>
        <begin position="24"/>
        <end position="43"/>
    </location>
</feature>
<keyword evidence="1" id="KW-1133">Transmembrane helix</keyword>
<dbReference type="Pfam" id="PF11255">
    <property type="entry name" value="DUF3054"/>
    <property type="match status" value="1"/>
</dbReference>